<reference evidence="2" key="1">
    <citation type="submission" date="2022-11" db="EMBL/GenBank/DDBJ databases">
        <authorList>
            <person name="Coimbra C."/>
        </authorList>
    </citation>
    <scope>NUCLEOTIDE SEQUENCE</scope>
    <source>
        <strain evidence="2">Jales19</strain>
    </source>
</reference>
<feature type="region of interest" description="Disordered" evidence="1">
    <location>
        <begin position="1"/>
        <end position="22"/>
    </location>
</feature>
<feature type="region of interest" description="Disordered" evidence="1">
    <location>
        <begin position="112"/>
        <end position="166"/>
    </location>
</feature>
<proteinExistence type="predicted"/>
<evidence type="ECO:0000256" key="1">
    <source>
        <dbReference type="SAM" id="MobiDB-lite"/>
    </source>
</evidence>
<name>A0ABT4R4I9_9HYPH</name>
<accession>A0ABT4R4I9</accession>
<evidence type="ECO:0000313" key="2">
    <source>
        <dbReference type="EMBL" id="MCZ8548750.1"/>
    </source>
</evidence>
<evidence type="ECO:0000313" key="3">
    <source>
        <dbReference type="Proteomes" id="UP001152178"/>
    </source>
</evidence>
<dbReference type="EMBL" id="JAPFQA010000044">
    <property type="protein sequence ID" value="MCZ8548750.1"/>
    <property type="molecule type" value="Genomic_DNA"/>
</dbReference>
<keyword evidence="3" id="KW-1185">Reference proteome</keyword>
<dbReference type="Proteomes" id="UP001152178">
    <property type="component" value="Unassembled WGS sequence"/>
</dbReference>
<sequence length="166" mass="17253">MATTTSAKAARKAAREATTQANADLARRTKLNVDDLTTFFAAMGRAETVDEWLAEKVTALKAQGAQRRDEQRRQAGGALRAMRERGEQVRDIAQLANIGEKQVRELIRLAEAAPASEGEAQDATASPATGGGEAVSPAVDREPAGSGIGETVPTSAPAEGLAAVGQ</sequence>
<feature type="region of interest" description="Disordered" evidence="1">
    <location>
        <begin position="62"/>
        <end position="86"/>
    </location>
</feature>
<dbReference type="RefSeq" id="WP_269908996.1">
    <property type="nucleotide sequence ID" value="NZ_JAPFQA010000044.1"/>
</dbReference>
<gene>
    <name evidence="2" type="ORF">OOJ09_31785</name>
</gene>
<organism evidence="2 3">
    <name type="scientific">Mesorhizobium qingshengii</name>
    <dbReference type="NCBI Taxonomy" id="1165689"/>
    <lineage>
        <taxon>Bacteria</taxon>
        <taxon>Pseudomonadati</taxon>
        <taxon>Pseudomonadota</taxon>
        <taxon>Alphaproteobacteria</taxon>
        <taxon>Hyphomicrobiales</taxon>
        <taxon>Phyllobacteriaceae</taxon>
        <taxon>Mesorhizobium</taxon>
    </lineage>
</organism>
<protein>
    <submittedName>
        <fullName evidence="2">Uncharacterized protein</fullName>
    </submittedName>
</protein>
<comment type="caution">
    <text evidence="2">The sequence shown here is derived from an EMBL/GenBank/DDBJ whole genome shotgun (WGS) entry which is preliminary data.</text>
</comment>